<protein>
    <submittedName>
        <fullName evidence="1">Uncharacterized protein</fullName>
    </submittedName>
</protein>
<dbReference type="AlphaFoldDB" id="A0A0E9QDP9"/>
<sequence length="52" mass="5763">MGLHWVTTVHTLRCFPRSPAVVACGHLRRKLPETVCCGEKIMKEPLSCGVTL</sequence>
<evidence type="ECO:0000313" key="1">
    <source>
        <dbReference type="EMBL" id="JAH14455.1"/>
    </source>
</evidence>
<name>A0A0E9QDP9_ANGAN</name>
<organism evidence="1">
    <name type="scientific">Anguilla anguilla</name>
    <name type="common">European freshwater eel</name>
    <name type="synonym">Muraena anguilla</name>
    <dbReference type="NCBI Taxonomy" id="7936"/>
    <lineage>
        <taxon>Eukaryota</taxon>
        <taxon>Metazoa</taxon>
        <taxon>Chordata</taxon>
        <taxon>Craniata</taxon>
        <taxon>Vertebrata</taxon>
        <taxon>Euteleostomi</taxon>
        <taxon>Actinopterygii</taxon>
        <taxon>Neopterygii</taxon>
        <taxon>Teleostei</taxon>
        <taxon>Anguilliformes</taxon>
        <taxon>Anguillidae</taxon>
        <taxon>Anguilla</taxon>
    </lineage>
</organism>
<dbReference type="EMBL" id="GBXM01094122">
    <property type="protein sequence ID" value="JAH14455.1"/>
    <property type="molecule type" value="Transcribed_RNA"/>
</dbReference>
<reference evidence="1" key="1">
    <citation type="submission" date="2014-11" db="EMBL/GenBank/DDBJ databases">
        <authorList>
            <person name="Amaro Gonzalez C."/>
        </authorList>
    </citation>
    <scope>NUCLEOTIDE SEQUENCE</scope>
</reference>
<accession>A0A0E9QDP9</accession>
<reference evidence="1" key="2">
    <citation type="journal article" date="2015" name="Fish Shellfish Immunol.">
        <title>Early steps in the European eel (Anguilla anguilla)-Vibrio vulnificus interaction in the gills: Role of the RtxA13 toxin.</title>
        <authorList>
            <person name="Callol A."/>
            <person name="Pajuelo D."/>
            <person name="Ebbesson L."/>
            <person name="Teles M."/>
            <person name="MacKenzie S."/>
            <person name="Amaro C."/>
        </authorList>
    </citation>
    <scope>NUCLEOTIDE SEQUENCE</scope>
</reference>
<proteinExistence type="predicted"/>